<dbReference type="EMBL" id="WLYX01000001">
    <property type="protein sequence ID" value="MTD33068.1"/>
    <property type="molecule type" value="Genomic_DNA"/>
</dbReference>
<dbReference type="AlphaFoldDB" id="A0A844GCW1"/>
<dbReference type="InterPro" id="IPR025391">
    <property type="entry name" value="DUF4123"/>
</dbReference>
<gene>
    <name evidence="2" type="ORF">GKE73_07415</name>
</gene>
<accession>A0A844GCW1</accession>
<evidence type="ECO:0000313" key="2">
    <source>
        <dbReference type="EMBL" id="MTD33068.1"/>
    </source>
</evidence>
<sequence>MMAHLMQKNPTPEEWLFLVQSHSEALGLSWLDLIVDQAGLGSAWQSRIDALCPPKMLLNDTPHADAAEEGPVLVRVSHEHTGSGLLKLLHRWHGQPRVLALLSPWHFEDLASNCTFCLQASWDKGLQKGVLRYHDPRLFGAVVDTLDDVGRGLLLRSARQWHWLDRDGHARLLDAGQWHTPSPQQWPDEALSLKSAQVDTLASWHIAELWRQNHLLIPDEYNLTSEEELITRLAHAHQAADKAKVWSESERLPFVDAILKDTRV</sequence>
<keyword evidence="3" id="KW-1185">Reference proteome</keyword>
<dbReference type="Proteomes" id="UP000446658">
    <property type="component" value="Unassembled WGS sequence"/>
</dbReference>
<organism evidence="2 3">
    <name type="scientific">Paludibacterium denitrificans</name>
    <dbReference type="NCBI Taxonomy" id="2675226"/>
    <lineage>
        <taxon>Bacteria</taxon>
        <taxon>Pseudomonadati</taxon>
        <taxon>Pseudomonadota</taxon>
        <taxon>Betaproteobacteria</taxon>
        <taxon>Neisseriales</taxon>
        <taxon>Chromobacteriaceae</taxon>
        <taxon>Paludibacterium</taxon>
    </lineage>
</organism>
<evidence type="ECO:0000259" key="1">
    <source>
        <dbReference type="Pfam" id="PF13503"/>
    </source>
</evidence>
<feature type="domain" description="DUF4123" evidence="1">
    <location>
        <begin position="45"/>
        <end position="148"/>
    </location>
</feature>
<dbReference type="Pfam" id="PF13503">
    <property type="entry name" value="DUF4123"/>
    <property type="match status" value="1"/>
</dbReference>
<protein>
    <submittedName>
        <fullName evidence="2">DUF4123 domain-containing protein</fullName>
    </submittedName>
</protein>
<name>A0A844GCW1_9NEIS</name>
<evidence type="ECO:0000313" key="3">
    <source>
        <dbReference type="Proteomes" id="UP000446658"/>
    </source>
</evidence>
<reference evidence="2 3" key="1">
    <citation type="submission" date="2019-11" db="EMBL/GenBank/DDBJ databases">
        <title>Draft genome sequence of Paludibacterium sp. dN18-1.</title>
        <authorList>
            <person name="Im W.-T."/>
        </authorList>
    </citation>
    <scope>NUCLEOTIDE SEQUENCE [LARGE SCALE GENOMIC DNA]</scope>
    <source>
        <strain evidence="3">dN 18-1</strain>
    </source>
</reference>
<proteinExistence type="predicted"/>
<comment type="caution">
    <text evidence="2">The sequence shown here is derived from an EMBL/GenBank/DDBJ whole genome shotgun (WGS) entry which is preliminary data.</text>
</comment>